<sequence length="528" mass="58176">MLTNWNFVMKPIKQFVKKASVISLSLLSPFALAASYDTVILNGRVIDPETKFDAIANIGIKDNQIVTITTDAISGDKTIDATGKVVAPGFIDVHAHGQNIGDYRMQAMQGVTTMLELESGVLPISSWYDEQGKKGLPLNYGAAAGWTYARIATFSGTQPEATADYFQKAQSRNDWKMDIATPEQQEKILKLIEQGLDEGGLGIGINAGYAPGHGQKEYYALAELAAQRDVATYTHVRYASNAEPQSSFEAVKELIGNAAITGAHMHLCHINSTSLKDIDTILPMVEKAKEQGINVTVGAYPYGAASTVVGAAMFQGEGWRERMGSTAENFQLGKERMSEKQLADYQANNPGTFIVWHFLDENNPEDLAKLDASILSPDVLIESDEMFWMHMDEEGHVDNYAGDEWPLPKDLFSHPRSNGTFAKVLRVYVRERALLSMSEAIRKMTLMPAQLLEDFVPQMKNKGRIQPNMDADIVVFDPETISDVGTYQDPNHPAVGVHWLLVNGEIVVNNSELDTTVKAGKAIRRTEK</sequence>
<dbReference type="InterPro" id="IPR013108">
    <property type="entry name" value="Amidohydro_3"/>
</dbReference>
<dbReference type="KEGG" id="vvy:VVA1170"/>
<keyword evidence="1" id="KW-0732">Signal</keyword>
<proteinExistence type="predicted"/>
<evidence type="ECO:0000313" key="3">
    <source>
        <dbReference type="EMBL" id="BAC97196.1"/>
    </source>
</evidence>
<evidence type="ECO:0000256" key="1">
    <source>
        <dbReference type="SAM" id="SignalP"/>
    </source>
</evidence>
<evidence type="ECO:0000259" key="2">
    <source>
        <dbReference type="Pfam" id="PF07969"/>
    </source>
</evidence>
<reference evidence="3 4" key="1">
    <citation type="journal article" date="2003" name="Genome Res.">
        <title>Comparative genome analysis of Vibrio vulnificus, a marine pathogen.</title>
        <authorList>
            <person name="Chen C.Y."/>
            <person name="Wu K.M."/>
            <person name="Chang Y.C."/>
            <person name="Chang C.H."/>
            <person name="Tsai H.C."/>
            <person name="Liao T.L."/>
            <person name="Liu Y.M."/>
            <person name="Chen H.J."/>
            <person name="Shen A.B."/>
            <person name="Li J.C."/>
            <person name="Su T.L."/>
            <person name="Shao C.P."/>
            <person name="Lee C.T."/>
            <person name="Hor L.I."/>
            <person name="Tsai S.F."/>
        </authorList>
    </citation>
    <scope>NUCLEOTIDE SEQUENCE [LARGE SCALE GENOMIC DNA]</scope>
    <source>
        <strain evidence="3 4">YJ016</strain>
    </source>
</reference>
<feature type="signal peptide" evidence="1">
    <location>
        <begin position="1"/>
        <end position="33"/>
    </location>
</feature>
<dbReference type="Gene3D" id="2.30.40.10">
    <property type="entry name" value="Urease, subunit C, domain 1"/>
    <property type="match status" value="1"/>
</dbReference>
<organism evidence="3 4">
    <name type="scientific">Vibrio vulnificus (strain YJ016)</name>
    <dbReference type="NCBI Taxonomy" id="196600"/>
    <lineage>
        <taxon>Bacteria</taxon>
        <taxon>Pseudomonadati</taxon>
        <taxon>Pseudomonadota</taxon>
        <taxon>Gammaproteobacteria</taxon>
        <taxon>Vibrionales</taxon>
        <taxon>Vibrionaceae</taxon>
        <taxon>Vibrio</taxon>
    </lineage>
</organism>
<dbReference type="Pfam" id="PF07969">
    <property type="entry name" value="Amidohydro_3"/>
    <property type="match status" value="1"/>
</dbReference>
<dbReference type="Gene3D" id="3.20.20.140">
    <property type="entry name" value="Metal-dependent hydrolases"/>
    <property type="match status" value="1"/>
</dbReference>
<dbReference type="HOGENOM" id="CLU_016107_3_0_6"/>
<dbReference type="PANTHER" id="PTHR11647">
    <property type="entry name" value="HYDRANTOINASE/DIHYDROPYRIMIDINASE FAMILY MEMBER"/>
    <property type="match status" value="1"/>
</dbReference>
<dbReference type="Proteomes" id="UP000002675">
    <property type="component" value="Chromosome II"/>
</dbReference>
<evidence type="ECO:0000313" key="4">
    <source>
        <dbReference type="Proteomes" id="UP000002675"/>
    </source>
</evidence>
<dbReference type="GO" id="GO:0016810">
    <property type="term" value="F:hydrolase activity, acting on carbon-nitrogen (but not peptide) bonds"/>
    <property type="evidence" value="ECO:0007669"/>
    <property type="project" value="InterPro"/>
</dbReference>
<accession>Q7MD66</accession>
<dbReference type="InterPro" id="IPR032466">
    <property type="entry name" value="Metal_Hydrolase"/>
</dbReference>
<gene>
    <name evidence="3" type="ordered locus">VVA1170</name>
</gene>
<feature type="domain" description="Amidohydrolase 3" evidence="2">
    <location>
        <begin position="77"/>
        <end position="267"/>
    </location>
</feature>
<feature type="chain" id="PRO_5004291163" evidence="1">
    <location>
        <begin position="34"/>
        <end position="528"/>
    </location>
</feature>
<dbReference type="NCBIfam" id="NF006560">
    <property type="entry name" value="PRK09061.1"/>
    <property type="match status" value="1"/>
</dbReference>
<dbReference type="InterPro" id="IPR011059">
    <property type="entry name" value="Metal-dep_hydrolase_composite"/>
</dbReference>
<name>Q7MD66_VIBVY</name>
<dbReference type="EMBL" id="BA000038">
    <property type="protein sequence ID" value="BAC97196.1"/>
    <property type="molecule type" value="Genomic_DNA"/>
</dbReference>
<dbReference type="InterPro" id="IPR050378">
    <property type="entry name" value="Metallo-dep_Hydrolases_sf"/>
</dbReference>
<dbReference type="PANTHER" id="PTHR11647:SF1">
    <property type="entry name" value="COLLAPSIN RESPONSE MEDIATOR PROTEIN"/>
    <property type="match status" value="1"/>
</dbReference>
<dbReference type="SUPFAM" id="SSF51338">
    <property type="entry name" value="Composite domain of metallo-dependent hydrolases"/>
    <property type="match status" value="1"/>
</dbReference>
<dbReference type="CDD" id="cd01297">
    <property type="entry name" value="D-aminoacylase"/>
    <property type="match status" value="1"/>
</dbReference>
<dbReference type="AlphaFoldDB" id="Q7MD66"/>
<dbReference type="SUPFAM" id="SSF51556">
    <property type="entry name" value="Metallo-dependent hydrolases"/>
    <property type="match status" value="1"/>
</dbReference>
<protein>
    <submittedName>
        <fullName evidence="3">Putative N-acyl-D-glutamate deacylase protein</fullName>
    </submittedName>
</protein>